<dbReference type="HOGENOM" id="CLU_2904561_0_0_1"/>
<gene>
    <name evidence="1" type="ORF">LACBIDRAFT_308713</name>
</gene>
<proteinExistence type="predicted"/>
<dbReference type="AlphaFoldDB" id="B0CX10"/>
<organism evidence="2">
    <name type="scientific">Laccaria bicolor (strain S238N-H82 / ATCC MYA-4686)</name>
    <name type="common">Bicoloured deceiver</name>
    <name type="synonym">Laccaria laccata var. bicolor</name>
    <dbReference type="NCBI Taxonomy" id="486041"/>
    <lineage>
        <taxon>Eukaryota</taxon>
        <taxon>Fungi</taxon>
        <taxon>Dikarya</taxon>
        <taxon>Basidiomycota</taxon>
        <taxon>Agaricomycotina</taxon>
        <taxon>Agaricomycetes</taxon>
        <taxon>Agaricomycetidae</taxon>
        <taxon>Agaricales</taxon>
        <taxon>Agaricineae</taxon>
        <taxon>Hydnangiaceae</taxon>
        <taxon>Laccaria</taxon>
    </lineage>
</organism>
<name>B0CX10_LACBS</name>
<dbReference type="KEGG" id="lbc:LACBIDRAFT_308713"/>
<protein>
    <submittedName>
        <fullName evidence="1">Predicted protein</fullName>
    </submittedName>
</protein>
<keyword evidence="2" id="KW-1185">Reference proteome</keyword>
<dbReference type="EMBL" id="DS547093">
    <property type="protein sequence ID" value="EDR13167.1"/>
    <property type="molecule type" value="Genomic_DNA"/>
</dbReference>
<dbReference type="GeneID" id="6071121"/>
<dbReference type="STRING" id="486041.B0CX10"/>
<dbReference type="OrthoDB" id="6509636at2759"/>
<reference evidence="1 2" key="1">
    <citation type="journal article" date="2008" name="Nature">
        <title>The genome of Laccaria bicolor provides insights into mycorrhizal symbiosis.</title>
        <authorList>
            <person name="Martin F."/>
            <person name="Aerts A."/>
            <person name="Ahren D."/>
            <person name="Brun A."/>
            <person name="Danchin E.G.J."/>
            <person name="Duchaussoy F."/>
            <person name="Gibon J."/>
            <person name="Kohler A."/>
            <person name="Lindquist E."/>
            <person name="Pereda V."/>
            <person name="Salamov A."/>
            <person name="Shapiro H.J."/>
            <person name="Wuyts J."/>
            <person name="Blaudez D."/>
            <person name="Buee M."/>
            <person name="Brokstein P."/>
            <person name="Canbaeck B."/>
            <person name="Cohen D."/>
            <person name="Courty P.E."/>
            <person name="Coutinho P.M."/>
            <person name="Delaruelle C."/>
            <person name="Detter J.C."/>
            <person name="Deveau A."/>
            <person name="DiFazio S."/>
            <person name="Duplessis S."/>
            <person name="Fraissinet-Tachet L."/>
            <person name="Lucic E."/>
            <person name="Frey-Klett P."/>
            <person name="Fourrey C."/>
            <person name="Feussner I."/>
            <person name="Gay G."/>
            <person name="Grimwood J."/>
            <person name="Hoegger P.J."/>
            <person name="Jain P."/>
            <person name="Kilaru S."/>
            <person name="Labbe J."/>
            <person name="Lin Y.C."/>
            <person name="Legue V."/>
            <person name="Le Tacon F."/>
            <person name="Marmeisse R."/>
            <person name="Melayah D."/>
            <person name="Montanini B."/>
            <person name="Muratet M."/>
            <person name="Nehls U."/>
            <person name="Niculita-Hirzel H."/>
            <person name="Oudot-Le Secq M.P."/>
            <person name="Peter M."/>
            <person name="Quesneville H."/>
            <person name="Rajashekar B."/>
            <person name="Reich M."/>
            <person name="Rouhier N."/>
            <person name="Schmutz J."/>
            <person name="Yin T."/>
            <person name="Chalot M."/>
            <person name="Henrissat B."/>
            <person name="Kuees U."/>
            <person name="Lucas S."/>
            <person name="Van de Peer Y."/>
            <person name="Podila G.K."/>
            <person name="Polle A."/>
            <person name="Pukkila P.J."/>
            <person name="Richardson P.M."/>
            <person name="Rouze P."/>
            <person name="Sanders I.R."/>
            <person name="Stajich J.E."/>
            <person name="Tunlid A."/>
            <person name="Tuskan G."/>
            <person name="Grigoriev I.V."/>
        </authorList>
    </citation>
    <scope>NUCLEOTIDE SEQUENCE [LARGE SCALE GENOMIC DNA]</scope>
    <source>
        <strain evidence="2">S238N-H82 / ATCC MYA-4686</strain>
    </source>
</reference>
<sequence>MEISSISGPLPPIPDSLTIPQFIFDCEYVTRPMRRAGTPWLIDDTTGRALGRDEVRSSAALG</sequence>
<accession>B0CX10</accession>
<evidence type="ECO:0000313" key="2">
    <source>
        <dbReference type="Proteomes" id="UP000001194"/>
    </source>
</evidence>
<dbReference type="Proteomes" id="UP000001194">
    <property type="component" value="Unassembled WGS sequence"/>
</dbReference>
<dbReference type="RefSeq" id="XP_001875665.1">
    <property type="nucleotide sequence ID" value="XM_001875630.1"/>
</dbReference>
<dbReference type="InParanoid" id="B0CX10"/>
<evidence type="ECO:0000313" key="1">
    <source>
        <dbReference type="EMBL" id="EDR13167.1"/>
    </source>
</evidence>